<organism evidence="11 12">
    <name type="scientific">Oleoguttula mirabilis</name>
    <dbReference type="NCBI Taxonomy" id="1507867"/>
    <lineage>
        <taxon>Eukaryota</taxon>
        <taxon>Fungi</taxon>
        <taxon>Dikarya</taxon>
        <taxon>Ascomycota</taxon>
        <taxon>Pezizomycotina</taxon>
        <taxon>Dothideomycetes</taxon>
        <taxon>Dothideomycetidae</taxon>
        <taxon>Mycosphaerellales</taxon>
        <taxon>Teratosphaeriaceae</taxon>
        <taxon>Oleoguttula</taxon>
    </lineage>
</organism>
<dbReference type="Pfam" id="PF04410">
    <property type="entry name" value="Gar1"/>
    <property type="match status" value="1"/>
</dbReference>
<keyword evidence="6" id="KW-0597">Phosphoprotein</keyword>
<dbReference type="InterPro" id="IPR009000">
    <property type="entry name" value="Transl_B-barrel_sf"/>
</dbReference>
<dbReference type="PANTHER" id="PTHR31633:SF1">
    <property type="entry name" value="H_ACA RIBONUCLEOPROTEIN COMPLEX NON-CORE SUBUNIT NAF1"/>
    <property type="match status" value="1"/>
</dbReference>
<dbReference type="SUPFAM" id="SSF50447">
    <property type="entry name" value="Translation proteins"/>
    <property type="match status" value="1"/>
</dbReference>
<sequence>MEPSLESREPDEARPAKRVKLDAPLDVTEDLQDDIVDDEDWGDIYGTSDPDPVAAAHPSATEQVLGSTSALPGEQDVPDLDEPDIDDPTSEVVERPSLGTLPHAPPGESVQLETADAKTKSEGEAEAEDGVPIEAIDHGEDLIMEQHAAPPPAADEASMRMVEETSGINGDPAARIEGIDGQTNGMGQFVQPVTNASSLITDGAATLGASSGEARPSAANIDTPGAQSQPAEDAGMNLLGSLEAANGGAEMSAVADEARPADVKPTEDAEFMAAAAAQKKEANPEWQFDPSDAESSSDDSDSDDTSDSDSDGGYELLDPATAAKILMAGEGDDDDGEGKKGKGGADHQPRTANEVKETVVPKPEVVITEDMKITELGHVEMLVENMVLIKGSTPGEYQVLESGSVLCNDKREVVGAVAETIGRVQEPMYSVAFTNAQEIENAGLSHGTKVYYVDSHSTFVFTQPLKNLKGTDASNIHDEEVAEEEMEFSDDEAEAEYKRQKKMAKKAGRGGFDGAQGTRGARGGGAPRSFGAPGHDGGATFAGNGHGDAPEQTYGGGMSYDDEPNEEFYSPLKRPDNLSQMMASGGPPKPQLSNDRGRGGRGRGGDRGRGDKGRGRGDRGRGRGGAHQDRDQRGGRGGFNPDREQRGGRGGFNQDREQRGGRGGSNQDRDQRGGRGGGRGGQPNGAHRGNAQSFPDHHNTERPNGGRQHSLPPKPNVAQASPPPPPPPTQQQYPAYTQYPQQPPQQAAAPQTYQFGGYTFQYGAAPPSAPTPQQQPQQSYYGQQQPAAAAPPAGAYVNPAFYQGQQQHQQQHQQQQHQPQQPQWTPQQTAQWPQQQQQAAAYGAWNGQQYTQPGAAASQAYTSAQQQQQNLADILRRMGGQQQQ</sequence>
<feature type="compositionally biased region" description="Basic and acidic residues" evidence="10">
    <location>
        <begin position="1"/>
        <end position="23"/>
    </location>
</feature>
<dbReference type="InterPro" id="IPR040309">
    <property type="entry name" value="Naf1"/>
</dbReference>
<feature type="compositionally biased region" description="Acidic residues" evidence="10">
    <location>
        <begin position="480"/>
        <end position="494"/>
    </location>
</feature>
<accession>A0AAV9JTN3</accession>
<dbReference type="GO" id="GO:0000493">
    <property type="term" value="P:box H/ACA snoRNP assembly"/>
    <property type="evidence" value="ECO:0007669"/>
    <property type="project" value="InterPro"/>
</dbReference>
<evidence type="ECO:0000256" key="2">
    <source>
        <dbReference type="ARBA" id="ARBA00009801"/>
    </source>
</evidence>
<reference evidence="11 12" key="1">
    <citation type="submission" date="2021-11" db="EMBL/GenBank/DDBJ databases">
        <title>Black yeast isolated from Biological Soil Crust.</title>
        <authorList>
            <person name="Kurbessoian T."/>
        </authorList>
    </citation>
    <scope>NUCLEOTIDE SEQUENCE [LARGE SCALE GENOMIC DNA]</scope>
    <source>
        <strain evidence="11 12">CCFEE 5522</strain>
    </source>
</reference>
<dbReference type="Gene3D" id="2.40.10.230">
    <property type="entry name" value="Probable tRNA pseudouridine synthase domain"/>
    <property type="match status" value="1"/>
</dbReference>
<comment type="similarity">
    <text evidence="2">Belongs to the NAF1 family.</text>
</comment>
<evidence type="ECO:0000313" key="11">
    <source>
        <dbReference type="EMBL" id="KAK4548982.1"/>
    </source>
</evidence>
<keyword evidence="8" id="KW-0539">Nucleus</keyword>
<dbReference type="GO" id="GO:0006364">
    <property type="term" value="P:rRNA processing"/>
    <property type="evidence" value="ECO:0007669"/>
    <property type="project" value="UniProtKB-KW"/>
</dbReference>
<dbReference type="GO" id="GO:0003723">
    <property type="term" value="F:RNA binding"/>
    <property type="evidence" value="ECO:0007669"/>
    <property type="project" value="UniProtKB-KW"/>
</dbReference>
<feature type="compositionally biased region" description="Basic and acidic residues" evidence="10">
    <location>
        <begin position="256"/>
        <end position="267"/>
    </location>
</feature>
<feature type="compositionally biased region" description="Basic residues" evidence="10">
    <location>
        <begin position="499"/>
        <end position="508"/>
    </location>
</feature>
<dbReference type="EMBL" id="JAVFHQ010000006">
    <property type="protein sequence ID" value="KAK4548982.1"/>
    <property type="molecule type" value="Genomic_DNA"/>
</dbReference>
<feature type="region of interest" description="Disordered" evidence="10">
    <location>
        <begin position="207"/>
        <end position="235"/>
    </location>
</feature>
<keyword evidence="12" id="KW-1185">Reference proteome</keyword>
<keyword evidence="5" id="KW-0698">rRNA processing</keyword>
<feature type="compositionally biased region" description="Basic and acidic residues" evidence="10">
    <location>
        <begin position="595"/>
        <end position="634"/>
    </location>
</feature>
<keyword evidence="7" id="KW-0694">RNA-binding</keyword>
<evidence type="ECO:0000256" key="4">
    <source>
        <dbReference type="ARBA" id="ARBA00022517"/>
    </source>
</evidence>
<evidence type="ECO:0000256" key="1">
    <source>
        <dbReference type="ARBA" id="ARBA00004123"/>
    </source>
</evidence>
<name>A0AAV9JTN3_9PEZI</name>
<feature type="compositionally biased region" description="Low complexity" evidence="10">
    <location>
        <begin position="730"/>
        <end position="754"/>
    </location>
</feature>
<gene>
    <name evidence="11" type="ORF">LTR36_008755</name>
</gene>
<dbReference type="InterPro" id="IPR007504">
    <property type="entry name" value="H/ACA_rnp_Gar1/Naf1"/>
</dbReference>
<feature type="region of interest" description="Disordered" evidence="10">
    <location>
        <begin position="329"/>
        <end position="353"/>
    </location>
</feature>
<dbReference type="Proteomes" id="UP001324427">
    <property type="component" value="Unassembled WGS sequence"/>
</dbReference>
<feature type="compositionally biased region" description="Low complexity" evidence="10">
    <location>
        <begin position="763"/>
        <end position="872"/>
    </location>
</feature>
<evidence type="ECO:0000256" key="7">
    <source>
        <dbReference type="ARBA" id="ARBA00022884"/>
    </source>
</evidence>
<feature type="region of interest" description="Disordered" evidence="10">
    <location>
        <begin position="247"/>
        <end position="316"/>
    </location>
</feature>
<comment type="caution">
    <text evidence="11">The sequence shown here is derived from an EMBL/GenBank/DDBJ whole genome shotgun (WGS) entry which is preliminary data.</text>
</comment>
<feature type="compositionally biased region" description="Polar residues" evidence="10">
    <location>
        <begin position="60"/>
        <end position="70"/>
    </location>
</feature>
<feature type="region of interest" description="Disordered" evidence="10">
    <location>
        <begin position="480"/>
        <end position="884"/>
    </location>
</feature>
<protein>
    <recommendedName>
        <fullName evidence="3">H/ACA ribonucleoprotein complex non-core subunit NAF1</fullName>
    </recommendedName>
    <alternativeName>
        <fullName evidence="9">Nuclear assembly factor 1</fullName>
    </alternativeName>
</protein>
<feature type="region of interest" description="Disordered" evidence="10">
    <location>
        <begin position="168"/>
        <end position="188"/>
    </location>
</feature>
<evidence type="ECO:0000256" key="3">
    <source>
        <dbReference type="ARBA" id="ARBA00021438"/>
    </source>
</evidence>
<dbReference type="GO" id="GO:0005732">
    <property type="term" value="C:sno(s)RNA-containing ribonucleoprotein complex"/>
    <property type="evidence" value="ECO:0007669"/>
    <property type="project" value="InterPro"/>
</dbReference>
<dbReference type="InterPro" id="IPR038664">
    <property type="entry name" value="Gar1/Naf1_Cbf5-bd_sf"/>
</dbReference>
<feature type="compositionally biased region" description="Basic and acidic residues" evidence="10">
    <location>
        <begin position="337"/>
        <end position="353"/>
    </location>
</feature>
<feature type="compositionally biased region" description="Acidic residues" evidence="10">
    <location>
        <begin position="291"/>
        <end position="312"/>
    </location>
</feature>
<comment type="subcellular location">
    <subcellularLocation>
        <location evidence="1">Nucleus</location>
    </subcellularLocation>
</comment>
<feature type="compositionally biased region" description="Acidic residues" evidence="10">
    <location>
        <begin position="76"/>
        <end position="89"/>
    </location>
</feature>
<dbReference type="GO" id="GO:0005634">
    <property type="term" value="C:nucleus"/>
    <property type="evidence" value="ECO:0007669"/>
    <property type="project" value="UniProtKB-SubCell"/>
</dbReference>
<evidence type="ECO:0000313" key="12">
    <source>
        <dbReference type="Proteomes" id="UP001324427"/>
    </source>
</evidence>
<dbReference type="AlphaFoldDB" id="A0AAV9JTN3"/>
<evidence type="ECO:0000256" key="9">
    <source>
        <dbReference type="ARBA" id="ARBA00076743"/>
    </source>
</evidence>
<evidence type="ECO:0000256" key="10">
    <source>
        <dbReference type="SAM" id="MobiDB-lite"/>
    </source>
</evidence>
<feature type="region of interest" description="Disordered" evidence="10">
    <location>
        <begin position="1"/>
        <end position="132"/>
    </location>
</feature>
<evidence type="ECO:0000256" key="5">
    <source>
        <dbReference type="ARBA" id="ARBA00022552"/>
    </source>
</evidence>
<dbReference type="GO" id="GO:0001522">
    <property type="term" value="P:pseudouridine synthesis"/>
    <property type="evidence" value="ECO:0007669"/>
    <property type="project" value="InterPro"/>
</dbReference>
<dbReference type="PANTHER" id="PTHR31633">
    <property type="entry name" value="H/ACA RIBONUCLEOPROTEIN COMPLEX NON-CORE SUBUNIT NAF1"/>
    <property type="match status" value="1"/>
</dbReference>
<proteinExistence type="inferred from homology"/>
<dbReference type="FunFam" id="2.40.10.230:FF:000002">
    <property type="entry name" value="H/ACA ribonucleoprotein complex non-core subunit NAF1"/>
    <property type="match status" value="1"/>
</dbReference>
<feature type="compositionally biased region" description="Gly residues" evidence="10">
    <location>
        <begin position="674"/>
        <end position="683"/>
    </location>
</feature>
<evidence type="ECO:0000256" key="6">
    <source>
        <dbReference type="ARBA" id="ARBA00022553"/>
    </source>
</evidence>
<evidence type="ECO:0000256" key="8">
    <source>
        <dbReference type="ARBA" id="ARBA00023242"/>
    </source>
</evidence>
<feature type="compositionally biased region" description="Acidic residues" evidence="10">
    <location>
        <begin position="27"/>
        <end position="42"/>
    </location>
</feature>
<keyword evidence="4" id="KW-0690">Ribosome biogenesis</keyword>